<dbReference type="GeneID" id="83684228"/>
<proteinExistence type="predicted"/>
<protein>
    <submittedName>
        <fullName evidence="1">Uncharacterized protein</fullName>
    </submittedName>
</protein>
<dbReference type="RefSeq" id="WP_280651271.1">
    <property type="nucleotide sequence ID" value="NZ_JANQDL010000084.1"/>
</dbReference>
<dbReference type="EMBL" id="JANQDL010000084">
    <property type="protein sequence ID" value="MDH6064566.1"/>
    <property type="molecule type" value="Genomic_DNA"/>
</dbReference>
<dbReference type="Proteomes" id="UP001159370">
    <property type="component" value="Unassembled WGS sequence"/>
</dbReference>
<reference evidence="1 2" key="1">
    <citation type="journal article" date="2023" name="J. Phycol.">
        <title>Chrysosporum ovalisporum is synonymous with the true-branching cyanobacterium Umezakia natans (Nostocales/Aphanizomenonaceae).</title>
        <authorList>
            <person name="McGregor G.B."/>
            <person name="Sendall B.C."/>
            <person name="Niiyama Y."/>
            <person name="Tuji A."/>
            <person name="Willis A."/>
        </authorList>
    </citation>
    <scope>NUCLEOTIDE SEQUENCE [LARGE SCALE GENOMIC DNA]</scope>
    <source>
        <strain evidence="1 2">FSS-62</strain>
    </source>
</reference>
<sequence length="53" mass="6020">MNKQTGHLGQVIGHVYQLINNIQIITLKVIVPETGNSQNHELVVEDKMPAWNR</sequence>
<organism evidence="1 2">
    <name type="scientific">Umezakia ovalisporum FSS-62</name>
    <dbReference type="NCBI Taxonomy" id="2971776"/>
    <lineage>
        <taxon>Bacteria</taxon>
        <taxon>Bacillati</taxon>
        <taxon>Cyanobacteriota</taxon>
        <taxon>Cyanophyceae</taxon>
        <taxon>Nostocales</taxon>
        <taxon>Nodulariaceae</taxon>
        <taxon>Umezakia</taxon>
    </lineage>
</organism>
<dbReference type="AlphaFoldDB" id="A0AA43GZD3"/>
<gene>
    <name evidence="1" type="ORF">NWP23_12465</name>
</gene>
<name>A0AA43GZD3_9CYAN</name>
<accession>A0AA43GZD3</accession>
<evidence type="ECO:0000313" key="1">
    <source>
        <dbReference type="EMBL" id="MDH6064566.1"/>
    </source>
</evidence>
<comment type="caution">
    <text evidence="1">The sequence shown here is derived from an EMBL/GenBank/DDBJ whole genome shotgun (WGS) entry which is preliminary data.</text>
</comment>
<evidence type="ECO:0000313" key="2">
    <source>
        <dbReference type="Proteomes" id="UP001159370"/>
    </source>
</evidence>